<dbReference type="RefSeq" id="WP_213668185.1">
    <property type="nucleotide sequence ID" value="NZ_JAHCDA010000001.1"/>
</dbReference>
<dbReference type="PANTHER" id="PTHR42928:SF5">
    <property type="entry name" value="BLR1237 PROTEIN"/>
    <property type="match status" value="1"/>
</dbReference>
<proteinExistence type="inferred from homology"/>
<comment type="similarity">
    <text evidence="1">Belongs to the UPF0065 (bug) family.</text>
</comment>
<dbReference type="Pfam" id="PF03401">
    <property type="entry name" value="TctC"/>
    <property type="match status" value="1"/>
</dbReference>
<dbReference type="InterPro" id="IPR005064">
    <property type="entry name" value="BUG"/>
</dbReference>
<comment type="caution">
    <text evidence="3">The sequence shown here is derived from an EMBL/GenBank/DDBJ whole genome shotgun (WGS) entry which is preliminary data.</text>
</comment>
<dbReference type="EMBL" id="JAHCDA010000001">
    <property type="protein sequence ID" value="MBS7809487.1"/>
    <property type="molecule type" value="Genomic_DNA"/>
</dbReference>
<gene>
    <name evidence="3" type="ORF">KHU32_00970</name>
</gene>
<keyword evidence="2" id="KW-0732">Signal</keyword>
<accession>A0ABS5Q774</accession>
<dbReference type="PANTHER" id="PTHR42928">
    <property type="entry name" value="TRICARBOXYLATE-BINDING PROTEIN"/>
    <property type="match status" value="1"/>
</dbReference>
<evidence type="ECO:0000256" key="1">
    <source>
        <dbReference type="ARBA" id="ARBA00006987"/>
    </source>
</evidence>
<dbReference type="Gene3D" id="3.40.190.10">
    <property type="entry name" value="Periplasmic binding protein-like II"/>
    <property type="match status" value="1"/>
</dbReference>
<sequence>MKTTRRGLLAAPLLLPALAQAQPAWQPTRPLRLIVPFAPGGSTDVGGRLIAERMGETLGQSVVVENRTGAGGAVGAEATARSAPDGYTMMVATNGGFTMAPHLGLMRSVDVRRELSMASMIFTTDVIVVVNQRIPVNTIAEFLAYVRERPGQLSFATSGVGTSTHLFTELFMAVSGTQMVHVPYRGSGQAMADLVSGTIQVMIDQPASSIAQVRQGAIRALATSGGQRLSLLPDIPTFAEAGLGEASVQSWGAIAVPAGTPPAAIERIGAAVREAVSHPPVVQRMAAAGLDAVGSTPAEMEQVIARDYERWGRVIRERNIRVE</sequence>
<feature type="signal peptide" evidence="2">
    <location>
        <begin position="1"/>
        <end position="21"/>
    </location>
</feature>
<evidence type="ECO:0000313" key="4">
    <source>
        <dbReference type="Proteomes" id="UP000766336"/>
    </source>
</evidence>
<dbReference type="SUPFAM" id="SSF53850">
    <property type="entry name" value="Periplasmic binding protein-like II"/>
    <property type="match status" value="1"/>
</dbReference>
<dbReference type="Proteomes" id="UP000766336">
    <property type="component" value="Unassembled WGS sequence"/>
</dbReference>
<name>A0ABS5Q774_9PROT</name>
<keyword evidence="4" id="KW-1185">Reference proteome</keyword>
<feature type="chain" id="PRO_5045285122" evidence="2">
    <location>
        <begin position="22"/>
        <end position="323"/>
    </location>
</feature>
<protein>
    <submittedName>
        <fullName evidence="3">Tripartite tricarboxylate transporter substrate binding protein</fullName>
    </submittedName>
</protein>
<dbReference type="PIRSF" id="PIRSF017082">
    <property type="entry name" value="YflP"/>
    <property type="match status" value="1"/>
</dbReference>
<organism evidence="3 4">
    <name type="scientific">Roseococcus pinisoli</name>
    <dbReference type="NCBI Taxonomy" id="2835040"/>
    <lineage>
        <taxon>Bacteria</taxon>
        <taxon>Pseudomonadati</taxon>
        <taxon>Pseudomonadota</taxon>
        <taxon>Alphaproteobacteria</taxon>
        <taxon>Acetobacterales</taxon>
        <taxon>Roseomonadaceae</taxon>
        <taxon>Roseococcus</taxon>
    </lineage>
</organism>
<dbReference type="InterPro" id="IPR042100">
    <property type="entry name" value="Bug_dom1"/>
</dbReference>
<reference evidence="3 4" key="1">
    <citation type="submission" date="2021-05" db="EMBL/GenBank/DDBJ databases">
        <title>Roseococcus sp. XZZS9, whole genome shotgun sequencing project.</title>
        <authorList>
            <person name="Zhao G."/>
            <person name="Shen L."/>
        </authorList>
    </citation>
    <scope>NUCLEOTIDE SEQUENCE [LARGE SCALE GENOMIC DNA]</scope>
    <source>
        <strain evidence="3 4">XZZS9</strain>
    </source>
</reference>
<evidence type="ECO:0000313" key="3">
    <source>
        <dbReference type="EMBL" id="MBS7809487.1"/>
    </source>
</evidence>
<dbReference type="Gene3D" id="3.40.190.150">
    <property type="entry name" value="Bordetella uptake gene, domain 1"/>
    <property type="match status" value="1"/>
</dbReference>
<evidence type="ECO:0000256" key="2">
    <source>
        <dbReference type="SAM" id="SignalP"/>
    </source>
</evidence>